<gene>
    <name evidence="1" type="ORF">AWN90_06735</name>
</gene>
<name>A0A164JBF4_9NOCA</name>
<dbReference type="AlphaFoldDB" id="A0A164JBF4"/>
<comment type="caution">
    <text evidence="1">The sequence shown here is derived from an EMBL/GenBank/DDBJ whole genome shotgun (WGS) entry which is preliminary data.</text>
</comment>
<evidence type="ECO:0000313" key="1">
    <source>
        <dbReference type="EMBL" id="KZM70234.1"/>
    </source>
</evidence>
<dbReference type="EMBL" id="LWGR01000016">
    <property type="protein sequence ID" value="KZM70234.1"/>
    <property type="molecule type" value="Genomic_DNA"/>
</dbReference>
<protein>
    <submittedName>
        <fullName evidence="1">Uncharacterized protein</fullName>
    </submittedName>
</protein>
<reference evidence="1 2" key="1">
    <citation type="submission" date="2016-04" db="EMBL/GenBank/DDBJ databases">
        <authorList>
            <person name="Evans L.H."/>
            <person name="Alamgir A."/>
            <person name="Owens N."/>
            <person name="Weber N.D."/>
            <person name="Virtaneva K."/>
            <person name="Barbian K."/>
            <person name="Babar A."/>
            <person name="Rosenke K."/>
        </authorList>
    </citation>
    <scope>NUCLEOTIDE SEQUENCE [LARGE SCALE GENOMIC DNA]</scope>
    <source>
        <strain evidence="1 2">IFM 0406</strain>
    </source>
</reference>
<accession>A0A164JBF4</accession>
<dbReference type="OrthoDB" id="4560484at2"/>
<proteinExistence type="predicted"/>
<sequence length="178" mass="19300">MGIGARTARLRALIEHPGTGAEERAVAERMLARALRGTGPAREGGADRRYGARHGRGGRHAGLALIAELVREDIDFARAFATPRLPAELALRSPIRDAPATIAYRVDTPFDGRIVVTIDGVPPEWGWVLEDGIESVSPALRALADEVAEIVDAYNHEGADIDKRFFASVRVGEETLIW</sequence>
<dbReference type="Proteomes" id="UP000076512">
    <property type="component" value="Unassembled WGS sequence"/>
</dbReference>
<keyword evidence="2" id="KW-1185">Reference proteome</keyword>
<organism evidence="1 2">
    <name type="scientific">Nocardia terpenica</name>
    <dbReference type="NCBI Taxonomy" id="455432"/>
    <lineage>
        <taxon>Bacteria</taxon>
        <taxon>Bacillati</taxon>
        <taxon>Actinomycetota</taxon>
        <taxon>Actinomycetes</taxon>
        <taxon>Mycobacteriales</taxon>
        <taxon>Nocardiaceae</taxon>
        <taxon>Nocardia</taxon>
    </lineage>
</organism>
<dbReference type="STRING" id="455432.AWN90_06735"/>
<evidence type="ECO:0000313" key="2">
    <source>
        <dbReference type="Proteomes" id="UP000076512"/>
    </source>
</evidence>
<dbReference type="RefSeq" id="WP_067578617.1">
    <property type="nucleotide sequence ID" value="NZ_JABMCZ010000003.1"/>
</dbReference>